<dbReference type="EMBL" id="CZBL01000004">
    <property type="protein sequence ID" value="CUP94191.1"/>
    <property type="molecule type" value="Genomic_DNA"/>
</dbReference>
<name>A0A174SCT0_9BACE</name>
<evidence type="ECO:0000313" key="1">
    <source>
        <dbReference type="EMBL" id="CUP94191.1"/>
    </source>
</evidence>
<reference evidence="1 2" key="1">
    <citation type="submission" date="2015-09" db="EMBL/GenBank/DDBJ databases">
        <authorList>
            <consortium name="Pathogen Informatics"/>
        </authorList>
    </citation>
    <scope>NUCLEOTIDE SEQUENCE [LARGE SCALE GENOMIC DNA]</scope>
    <source>
        <strain evidence="1 2">2789STDY5834946</strain>
    </source>
</reference>
<proteinExistence type="predicted"/>
<dbReference type="AlphaFoldDB" id="A0A174SCT0"/>
<evidence type="ECO:0000313" key="2">
    <source>
        <dbReference type="Proteomes" id="UP000095725"/>
    </source>
</evidence>
<dbReference type="Proteomes" id="UP000095725">
    <property type="component" value="Unassembled WGS sequence"/>
</dbReference>
<gene>
    <name evidence="1" type="ORF">ERS852558_01377</name>
</gene>
<organism evidence="1 2">
    <name type="scientific">Bacteroides caccae</name>
    <dbReference type="NCBI Taxonomy" id="47678"/>
    <lineage>
        <taxon>Bacteria</taxon>
        <taxon>Pseudomonadati</taxon>
        <taxon>Bacteroidota</taxon>
        <taxon>Bacteroidia</taxon>
        <taxon>Bacteroidales</taxon>
        <taxon>Bacteroidaceae</taxon>
        <taxon>Bacteroides</taxon>
    </lineage>
</organism>
<protein>
    <submittedName>
        <fullName evidence="1">Transposase</fullName>
    </submittedName>
</protein>
<sequence>MKEEFDFDSIRKKTIEQLKAGKPLLGKDDAFAPLLTSILNAALEGEKMHILQKKKSDG</sequence>
<accession>A0A174SCT0</accession>